<comment type="cofactor">
    <cofactor evidence="1">
        <name>adenosylcob(III)alamin</name>
        <dbReference type="ChEBI" id="CHEBI:18408"/>
    </cofactor>
</comment>
<dbReference type="InterPro" id="IPR013509">
    <property type="entry name" value="RNR_lsu_N"/>
</dbReference>
<dbReference type="AlphaFoldDB" id="X0TPK7"/>
<name>X0TPK7_9ZZZZ</name>
<comment type="caution">
    <text evidence="6">The sequence shown here is derived from an EMBL/GenBank/DDBJ whole genome shotgun (WGS) entry which is preliminary data.</text>
</comment>
<dbReference type="InterPro" id="IPR008926">
    <property type="entry name" value="RNR_R1-su_N"/>
</dbReference>
<evidence type="ECO:0000256" key="3">
    <source>
        <dbReference type="ARBA" id="ARBA00023002"/>
    </source>
</evidence>
<feature type="domain" description="Ribonucleotide reductase large subunit N-terminal" evidence="5">
    <location>
        <begin position="9"/>
        <end position="89"/>
    </location>
</feature>
<dbReference type="GO" id="GO:0005524">
    <property type="term" value="F:ATP binding"/>
    <property type="evidence" value="ECO:0007669"/>
    <property type="project" value="InterPro"/>
</dbReference>
<sequence>MGKNDQPILGENALRTLRARYLRKDASGELLETPHELFERVARCVAGAEAAYGASGGGVKKIQKIFFDFMVRGEFLPNSPTLMNADRRLGMLSACFVLPVEDSIDGI</sequence>
<accession>X0TPK7</accession>
<dbReference type="SUPFAM" id="SSF48168">
    <property type="entry name" value="R1 subunit of ribonucleotide reductase, N-terminal domain"/>
    <property type="match status" value="1"/>
</dbReference>
<evidence type="ECO:0000256" key="2">
    <source>
        <dbReference type="ARBA" id="ARBA00022628"/>
    </source>
</evidence>
<evidence type="ECO:0000313" key="6">
    <source>
        <dbReference type="EMBL" id="GAF95184.1"/>
    </source>
</evidence>
<dbReference type="GO" id="GO:0004748">
    <property type="term" value="F:ribonucleoside-diphosphate reductase activity, thioredoxin disulfide as acceptor"/>
    <property type="evidence" value="ECO:0007669"/>
    <property type="project" value="InterPro"/>
</dbReference>
<evidence type="ECO:0000256" key="1">
    <source>
        <dbReference type="ARBA" id="ARBA00001922"/>
    </source>
</evidence>
<reference evidence="6" key="1">
    <citation type="journal article" date="2014" name="Front. Microbiol.">
        <title>High frequency of phylogenetically diverse reductive dehalogenase-homologous genes in deep subseafloor sedimentary metagenomes.</title>
        <authorList>
            <person name="Kawai M."/>
            <person name="Futagami T."/>
            <person name="Toyoda A."/>
            <person name="Takaki Y."/>
            <person name="Nishi S."/>
            <person name="Hori S."/>
            <person name="Arai W."/>
            <person name="Tsubouchi T."/>
            <person name="Morono Y."/>
            <person name="Uchiyama I."/>
            <person name="Ito T."/>
            <person name="Fujiyama A."/>
            <person name="Inagaki F."/>
            <person name="Takami H."/>
        </authorList>
    </citation>
    <scope>NUCLEOTIDE SEQUENCE</scope>
    <source>
        <strain evidence="6">Expedition CK06-06</strain>
    </source>
</reference>
<evidence type="ECO:0000259" key="5">
    <source>
        <dbReference type="Pfam" id="PF00317"/>
    </source>
</evidence>
<proteinExistence type="predicted"/>
<gene>
    <name evidence="6" type="ORF">S01H1_32060</name>
</gene>
<dbReference type="PANTHER" id="PTHR43371:SF1">
    <property type="entry name" value="RIBONUCLEOSIDE-DIPHOSPHATE REDUCTASE"/>
    <property type="match status" value="1"/>
</dbReference>
<dbReference type="Gene3D" id="3.20.70.20">
    <property type="match status" value="1"/>
</dbReference>
<evidence type="ECO:0000256" key="4">
    <source>
        <dbReference type="ARBA" id="ARBA00023285"/>
    </source>
</evidence>
<dbReference type="GO" id="GO:0031419">
    <property type="term" value="F:cobalamin binding"/>
    <property type="evidence" value="ECO:0007669"/>
    <property type="project" value="UniProtKB-KW"/>
</dbReference>
<dbReference type="Pfam" id="PF00317">
    <property type="entry name" value="Ribonuc_red_lgN"/>
    <property type="match status" value="1"/>
</dbReference>
<keyword evidence="2" id="KW-0846">Cobalamin</keyword>
<organism evidence="6">
    <name type="scientific">marine sediment metagenome</name>
    <dbReference type="NCBI Taxonomy" id="412755"/>
    <lineage>
        <taxon>unclassified sequences</taxon>
        <taxon>metagenomes</taxon>
        <taxon>ecological metagenomes</taxon>
    </lineage>
</organism>
<keyword evidence="4" id="KW-0170">Cobalt</keyword>
<keyword evidence="3" id="KW-0560">Oxidoreductase</keyword>
<feature type="non-terminal residue" evidence="6">
    <location>
        <position position="107"/>
    </location>
</feature>
<dbReference type="PANTHER" id="PTHR43371">
    <property type="entry name" value="VITAMIN B12-DEPENDENT RIBONUCLEOTIDE REDUCTASE"/>
    <property type="match status" value="1"/>
</dbReference>
<dbReference type="EMBL" id="BARS01019825">
    <property type="protein sequence ID" value="GAF95184.1"/>
    <property type="molecule type" value="Genomic_DNA"/>
</dbReference>
<protein>
    <recommendedName>
        <fullName evidence="5">Ribonucleotide reductase large subunit N-terminal domain-containing protein</fullName>
    </recommendedName>
</protein>
<dbReference type="InterPro" id="IPR050862">
    <property type="entry name" value="RdRp_reductase_class-2"/>
</dbReference>
<dbReference type="GO" id="GO:0009263">
    <property type="term" value="P:deoxyribonucleotide biosynthetic process"/>
    <property type="evidence" value="ECO:0007669"/>
    <property type="project" value="InterPro"/>
</dbReference>